<evidence type="ECO:0000256" key="2">
    <source>
        <dbReference type="SAM" id="SignalP"/>
    </source>
</evidence>
<dbReference type="Pfam" id="PF13202">
    <property type="entry name" value="EF-hand_5"/>
    <property type="match status" value="3"/>
</dbReference>
<dbReference type="SMART" id="SM00054">
    <property type="entry name" value="EFh"/>
    <property type="match status" value="2"/>
</dbReference>
<proteinExistence type="predicted"/>
<feature type="region of interest" description="Disordered" evidence="1">
    <location>
        <begin position="85"/>
        <end position="126"/>
    </location>
</feature>
<evidence type="ECO:0000313" key="4">
    <source>
        <dbReference type="EMBL" id="MBH5321189.1"/>
    </source>
</evidence>
<organism evidence="4 5">
    <name type="scientific">Aurantiacibacter sediminis</name>
    <dbReference type="NCBI Taxonomy" id="2793064"/>
    <lineage>
        <taxon>Bacteria</taxon>
        <taxon>Pseudomonadati</taxon>
        <taxon>Pseudomonadota</taxon>
        <taxon>Alphaproteobacteria</taxon>
        <taxon>Sphingomonadales</taxon>
        <taxon>Erythrobacteraceae</taxon>
        <taxon>Aurantiacibacter</taxon>
    </lineage>
</organism>
<dbReference type="PROSITE" id="PS00018">
    <property type="entry name" value="EF_HAND_1"/>
    <property type="match status" value="2"/>
</dbReference>
<protein>
    <submittedName>
        <fullName evidence="4">EF-hand domain-containing protein</fullName>
    </submittedName>
</protein>
<dbReference type="InterPro" id="IPR002048">
    <property type="entry name" value="EF_hand_dom"/>
</dbReference>
<dbReference type="SUPFAM" id="SSF47473">
    <property type="entry name" value="EF-hand"/>
    <property type="match status" value="1"/>
</dbReference>
<feature type="domain" description="EF-hand" evidence="3">
    <location>
        <begin position="58"/>
        <end position="93"/>
    </location>
</feature>
<dbReference type="InterPro" id="IPR011992">
    <property type="entry name" value="EF-hand-dom_pair"/>
</dbReference>
<comment type="caution">
    <text evidence="4">The sequence shown here is derived from an EMBL/GenBank/DDBJ whole genome shotgun (WGS) entry which is preliminary data.</text>
</comment>
<gene>
    <name evidence="4" type="ORF">I5L03_01160</name>
</gene>
<name>A0ABS0MZP8_9SPHN</name>
<feature type="compositionally biased region" description="Basic and acidic residues" evidence="1">
    <location>
        <begin position="85"/>
        <end position="115"/>
    </location>
</feature>
<dbReference type="Pfam" id="PF13833">
    <property type="entry name" value="EF-hand_8"/>
    <property type="match status" value="1"/>
</dbReference>
<keyword evidence="2" id="KW-0732">Signal</keyword>
<accession>A0ABS0MZP8</accession>
<evidence type="ECO:0000256" key="1">
    <source>
        <dbReference type="SAM" id="MobiDB-lite"/>
    </source>
</evidence>
<feature type="compositionally biased region" description="Basic and acidic residues" evidence="1">
    <location>
        <begin position="164"/>
        <end position="176"/>
    </location>
</feature>
<feature type="chain" id="PRO_5045522123" evidence="2">
    <location>
        <begin position="23"/>
        <end position="185"/>
    </location>
</feature>
<dbReference type="RefSeq" id="WP_197919875.1">
    <property type="nucleotide sequence ID" value="NZ_CAWPTA010000006.1"/>
</dbReference>
<reference evidence="4 5" key="1">
    <citation type="submission" date="2020-11" db="EMBL/GenBank/DDBJ databases">
        <title>Erythrobacter sediminis sp. nov., a marine bacterium from a tidal flat of Garorim Bay.</title>
        <authorList>
            <person name="Kim D."/>
            <person name="Yoo Y."/>
            <person name="Kim J.-J."/>
        </authorList>
    </citation>
    <scope>NUCLEOTIDE SEQUENCE [LARGE SCALE GENOMIC DNA]</scope>
    <source>
        <strain evidence="4 5">JGD-13</strain>
    </source>
</reference>
<sequence>MKKPLLLAAAFAGLTTSGMAAAQDMPRGDMTRADVAERAASAFERMDVTGDGVINAQDREARAREPFAEADANGDGALTFEEMQAAREERREAREERRGQRAERRGRGQRGERAGRRGGGGMAMRMLRNADTDGDNAVSQSEFTAAALARFDRADANNDGVVTVEERRAQRAEQRGAMRGNRGRR</sequence>
<evidence type="ECO:0000313" key="5">
    <source>
        <dbReference type="Proteomes" id="UP000602442"/>
    </source>
</evidence>
<dbReference type="EMBL" id="JAEANY010000001">
    <property type="protein sequence ID" value="MBH5321189.1"/>
    <property type="molecule type" value="Genomic_DNA"/>
</dbReference>
<keyword evidence="5" id="KW-1185">Reference proteome</keyword>
<feature type="region of interest" description="Disordered" evidence="1">
    <location>
        <begin position="152"/>
        <end position="185"/>
    </location>
</feature>
<feature type="signal peptide" evidence="2">
    <location>
        <begin position="1"/>
        <end position="22"/>
    </location>
</feature>
<dbReference type="PROSITE" id="PS50222">
    <property type="entry name" value="EF_HAND_2"/>
    <property type="match status" value="1"/>
</dbReference>
<dbReference type="InterPro" id="IPR018247">
    <property type="entry name" value="EF_Hand_1_Ca_BS"/>
</dbReference>
<evidence type="ECO:0000259" key="3">
    <source>
        <dbReference type="PROSITE" id="PS50222"/>
    </source>
</evidence>
<dbReference type="Gene3D" id="1.10.238.10">
    <property type="entry name" value="EF-hand"/>
    <property type="match status" value="2"/>
</dbReference>
<dbReference type="Proteomes" id="UP000602442">
    <property type="component" value="Unassembled WGS sequence"/>
</dbReference>